<dbReference type="AlphaFoldDB" id="A0AAQ6IUE8"/>
<dbReference type="Ensembl" id="ENSATET00000082081.1">
    <property type="protein sequence ID" value="ENSATEP00000077678.1"/>
    <property type="gene ID" value="ENSATEG00000030223.1"/>
</dbReference>
<accession>A0AAQ6IUE8</accession>
<feature type="compositionally biased region" description="Polar residues" evidence="1">
    <location>
        <begin position="389"/>
        <end position="401"/>
    </location>
</feature>
<evidence type="ECO:0000313" key="3">
    <source>
        <dbReference type="Proteomes" id="UP000265040"/>
    </source>
</evidence>
<reference evidence="2 3" key="1">
    <citation type="submission" date="2021-04" db="EMBL/GenBank/DDBJ databases">
        <authorList>
            <consortium name="Wellcome Sanger Institute Data Sharing"/>
        </authorList>
    </citation>
    <scope>NUCLEOTIDE SEQUENCE [LARGE SCALE GENOMIC DNA]</scope>
</reference>
<reference evidence="2" key="3">
    <citation type="submission" date="2025-09" db="UniProtKB">
        <authorList>
            <consortium name="Ensembl"/>
        </authorList>
    </citation>
    <scope>IDENTIFICATION</scope>
</reference>
<feature type="region of interest" description="Disordered" evidence="1">
    <location>
        <begin position="456"/>
        <end position="486"/>
    </location>
</feature>
<feature type="region of interest" description="Disordered" evidence="1">
    <location>
        <begin position="1"/>
        <end position="84"/>
    </location>
</feature>
<protein>
    <recommendedName>
        <fullName evidence="4">Proline rich 33</fullName>
    </recommendedName>
</protein>
<dbReference type="Proteomes" id="UP000265040">
    <property type="component" value="Chromosome 6"/>
</dbReference>
<feature type="region of interest" description="Disordered" evidence="1">
    <location>
        <begin position="389"/>
        <end position="408"/>
    </location>
</feature>
<proteinExistence type="predicted"/>
<organism evidence="2 3">
    <name type="scientific">Anabas testudineus</name>
    <name type="common">Climbing perch</name>
    <name type="synonym">Anthias testudineus</name>
    <dbReference type="NCBI Taxonomy" id="64144"/>
    <lineage>
        <taxon>Eukaryota</taxon>
        <taxon>Metazoa</taxon>
        <taxon>Chordata</taxon>
        <taxon>Craniata</taxon>
        <taxon>Vertebrata</taxon>
        <taxon>Euteleostomi</taxon>
        <taxon>Actinopterygii</taxon>
        <taxon>Neopterygii</taxon>
        <taxon>Teleostei</taxon>
        <taxon>Neoteleostei</taxon>
        <taxon>Acanthomorphata</taxon>
        <taxon>Anabantaria</taxon>
        <taxon>Anabantiformes</taxon>
        <taxon>Anabantoidei</taxon>
        <taxon>Anabantidae</taxon>
        <taxon>Anabas</taxon>
    </lineage>
</organism>
<feature type="compositionally biased region" description="Basic residues" evidence="1">
    <location>
        <begin position="35"/>
        <end position="45"/>
    </location>
</feature>
<evidence type="ECO:0008006" key="4">
    <source>
        <dbReference type="Google" id="ProtNLM"/>
    </source>
</evidence>
<reference evidence="2" key="2">
    <citation type="submission" date="2025-08" db="UniProtKB">
        <authorList>
            <consortium name="Ensembl"/>
        </authorList>
    </citation>
    <scope>IDENTIFICATION</scope>
</reference>
<dbReference type="GeneTree" id="ENSGT00940000169557"/>
<keyword evidence="3" id="KW-1185">Reference proteome</keyword>
<dbReference type="PANTHER" id="PTHR38004">
    <property type="entry name" value="PROLINE-RICH PROTEIN 33"/>
    <property type="match status" value="1"/>
</dbReference>
<name>A0AAQ6IUE8_ANATE</name>
<dbReference type="PANTHER" id="PTHR38004:SF1">
    <property type="entry name" value="PROLINE-RICH PROTEIN 33"/>
    <property type="match status" value="1"/>
</dbReference>
<evidence type="ECO:0000313" key="2">
    <source>
        <dbReference type="Ensembl" id="ENSATEP00000077678.1"/>
    </source>
</evidence>
<feature type="region of interest" description="Disordered" evidence="1">
    <location>
        <begin position="236"/>
        <end position="259"/>
    </location>
</feature>
<evidence type="ECO:0000256" key="1">
    <source>
        <dbReference type="SAM" id="MobiDB-lite"/>
    </source>
</evidence>
<feature type="compositionally biased region" description="Polar residues" evidence="1">
    <location>
        <begin position="46"/>
        <end position="64"/>
    </location>
</feature>
<sequence>MAVAFSTVSQPGLLGQQYPPPLLPKPGKDNVRLQKLLKRTAKKKTSAQASQSTAPFRSSLSPVNEASPDLEHSDHSTPPQTPEWSFSLYSVRQPPRYTIRPLYQHVASPYPQRAAYGRGARLSPQTVAMPSYPYSQHVTTLSSYSASTHLSEVLVAQGPVAQPVVPKISLPASPVPDMTVPSAVKNPGPTAYPTAGGRTVTRPLTVLAPLVKPKNTQTKTRDMNTIIIHTPEIKRKTPTPEIKSSTPTSEIKRATPTSEIKRATPTPEIKRRATPTPEIKRAAPISEIKRRATPTPEIKRATPTSEIKRATPTPEIKRATPTYELQTSRTLVGRPKTPAFHVTRATTPVFEISKPNPLLFAVSPITVEPQRSKTKPETILNEDIQSDLTPTAKPIQQSMTKAKSEPDLTREKLQVAAAGSQRPKTPTLEPATQLVTSHGFQRSMTPTYEATRLMTTSPGYKRPKTPSGVSPVAFQRPKTPTQAASKSKHLNDICGSVVENSDRTLYLTNALC</sequence>